<dbReference type="SFLD" id="SFLDG01129">
    <property type="entry name" value="C1.5:_HAD__Beta-PGM__Phosphata"/>
    <property type="match status" value="1"/>
</dbReference>
<dbReference type="PANTHER" id="PTHR18901:SF38">
    <property type="entry name" value="PSEUDOURIDINE-5'-PHOSPHATASE"/>
    <property type="match status" value="1"/>
</dbReference>
<dbReference type="InterPro" id="IPR023198">
    <property type="entry name" value="PGP-like_dom2"/>
</dbReference>
<dbReference type="Gene3D" id="1.10.150.240">
    <property type="entry name" value="Putative phosphatase, domain 2"/>
    <property type="match status" value="1"/>
</dbReference>
<dbReference type="Gene3D" id="3.40.50.1000">
    <property type="entry name" value="HAD superfamily/HAD-like"/>
    <property type="match status" value="1"/>
</dbReference>
<dbReference type="CDD" id="cd07505">
    <property type="entry name" value="HAD_BPGM-like"/>
    <property type="match status" value="1"/>
</dbReference>
<dbReference type="InterPro" id="IPR041492">
    <property type="entry name" value="HAD_2"/>
</dbReference>
<name>A0A7W8FX49_9FIRM</name>
<dbReference type="SFLD" id="SFLDS00003">
    <property type="entry name" value="Haloacid_Dehalogenase"/>
    <property type="match status" value="1"/>
</dbReference>
<dbReference type="AlphaFoldDB" id="A0A7W8FX49"/>
<evidence type="ECO:0000313" key="1">
    <source>
        <dbReference type="EMBL" id="MBB5182602.1"/>
    </source>
</evidence>
<proteinExistence type="predicted"/>
<comment type="caution">
    <text evidence="1">The sequence shown here is derived from an EMBL/GenBank/DDBJ whole genome shotgun (WGS) entry which is preliminary data.</text>
</comment>
<protein>
    <submittedName>
        <fullName evidence="1">HAD superfamily hydrolase (TIGR01509 family)</fullName>
    </submittedName>
</protein>
<evidence type="ECO:0000313" key="2">
    <source>
        <dbReference type="Proteomes" id="UP000539953"/>
    </source>
</evidence>
<dbReference type="GO" id="GO:0016791">
    <property type="term" value="F:phosphatase activity"/>
    <property type="evidence" value="ECO:0007669"/>
    <property type="project" value="TreeGrafter"/>
</dbReference>
<organism evidence="1 2">
    <name type="scientific">Catenisphaera adipataccumulans</name>
    <dbReference type="NCBI Taxonomy" id="700500"/>
    <lineage>
        <taxon>Bacteria</taxon>
        <taxon>Bacillati</taxon>
        <taxon>Bacillota</taxon>
        <taxon>Erysipelotrichia</taxon>
        <taxon>Erysipelotrichales</taxon>
        <taxon>Erysipelotrichaceae</taxon>
        <taxon>Catenisphaera</taxon>
    </lineage>
</organism>
<dbReference type="RefSeq" id="WP_183327435.1">
    <property type="nucleotide sequence ID" value="NZ_JACHHK010000002.1"/>
</dbReference>
<reference evidence="1 2" key="1">
    <citation type="submission" date="2020-08" db="EMBL/GenBank/DDBJ databases">
        <title>Genomic Encyclopedia of Type Strains, Phase IV (KMG-IV): sequencing the most valuable type-strain genomes for metagenomic binning, comparative biology and taxonomic classification.</title>
        <authorList>
            <person name="Goeker M."/>
        </authorList>
    </citation>
    <scope>NUCLEOTIDE SEQUENCE [LARGE SCALE GENOMIC DNA]</scope>
    <source>
        <strain evidence="1 2">DSM 25799</strain>
    </source>
</reference>
<dbReference type="InterPro" id="IPR023214">
    <property type="entry name" value="HAD_sf"/>
</dbReference>
<accession>A0A7W8FX49</accession>
<dbReference type="Proteomes" id="UP000539953">
    <property type="component" value="Unassembled WGS sequence"/>
</dbReference>
<dbReference type="NCBIfam" id="TIGR01509">
    <property type="entry name" value="HAD-SF-IA-v3"/>
    <property type="match status" value="1"/>
</dbReference>
<dbReference type="Pfam" id="PF13419">
    <property type="entry name" value="HAD_2"/>
    <property type="match status" value="1"/>
</dbReference>
<dbReference type="EMBL" id="JACHHK010000002">
    <property type="protein sequence ID" value="MBB5182602.1"/>
    <property type="molecule type" value="Genomic_DNA"/>
</dbReference>
<dbReference type="PANTHER" id="PTHR18901">
    <property type="entry name" value="2-DEOXYGLUCOSE-6-PHOSPHATE PHOSPHATASE 2"/>
    <property type="match status" value="1"/>
</dbReference>
<keyword evidence="1" id="KW-0378">Hydrolase</keyword>
<gene>
    <name evidence="1" type="ORF">HNQ47_000621</name>
</gene>
<dbReference type="InterPro" id="IPR036412">
    <property type="entry name" value="HAD-like_sf"/>
</dbReference>
<sequence length="255" mass="29054">MTPIRAVIFDMDGLMFDTEHMILDELPKVAAQCGLHLPRELVNELIGCDSRKVNLFEKEYPGIIQAMAWYQEHRMEIFYRYFKRPGAANKPGLQELVEALEQMEMPYAVASSSSHHDIQAMLDFADFPIHPQVIVSSKEGIASKPSPDIFLVTARKLGIKPVNALVLEDSKFGIMAAGRAHMRSIFIPDVIVPDEEMKEYIQETRTDLAQVIPYIQQKQKNSGGMFIFHILPLFRYLHETGSICGPQRGCRHRRP</sequence>
<dbReference type="SUPFAM" id="SSF56784">
    <property type="entry name" value="HAD-like"/>
    <property type="match status" value="1"/>
</dbReference>
<keyword evidence="2" id="KW-1185">Reference proteome</keyword>
<dbReference type="InterPro" id="IPR006439">
    <property type="entry name" value="HAD-SF_hydro_IA"/>
</dbReference>